<dbReference type="AlphaFoldDB" id="A0A1Q3FWL8"/>
<dbReference type="GO" id="GO:0005737">
    <property type="term" value="C:cytoplasm"/>
    <property type="evidence" value="ECO:0007669"/>
    <property type="project" value="TreeGrafter"/>
</dbReference>
<feature type="compositionally biased region" description="Gly residues" evidence="11">
    <location>
        <begin position="240"/>
        <end position="255"/>
    </location>
</feature>
<keyword evidence="7" id="KW-0067">ATP-binding</keyword>
<evidence type="ECO:0000256" key="6">
    <source>
        <dbReference type="ARBA" id="ARBA00022777"/>
    </source>
</evidence>
<evidence type="ECO:0000256" key="5">
    <source>
        <dbReference type="ARBA" id="ARBA00022741"/>
    </source>
</evidence>
<dbReference type="Gene3D" id="1.10.510.10">
    <property type="entry name" value="Transferase(Phosphotransferase) domain 1"/>
    <property type="match status" value="1"/>
</dbReference>
<dbReference type="PANTHER" id="PTHR11042:SF187">
    <property type="entry name" value="EUKARYOTIC TRANSLATION INITIATION FACTOR 2-ALPHA KINASE 2"/>
    <property type="match status" value="1"/>
</dbReference>
<sequence length="734" mass="82394">MESDDDSDDFGQDWDQLETITKFDGVGSGGTNLSSVTRASTELVGNGLQSRVAAKASTPVSLLVESLVQQLCALLDPDPKRSQELYNTICERLHAVNLIDETYAMGEFEMMRSQYQKALYQLVSIARGQNLPVPVALENMWPLQPAPTVGLEWSRYHREFTELGFIAGGGFGKVYRARNNLDGGVYAVKKITIRSTTINNVLVHLAEVKTLASLNHINIVPYKAAWLEPLLANVGRGRNDSGGGGDGNGVGGVNGTGRSTMDDEEDEEEEKEEEDDDVESSGGVSFSLRSITHQSKSRTRRRTLSDSLKLKDDTDDFIHFEHSQPSSIEGQQQQQDRSSRSKSKSTSRDRQLAELEDARGSVLSVEETQPHVKLKWATLYIQMTLCHLTLREWLDDRNRFGCFEEFYRGFVRSPRPDFVASTIAKNSFCRQSSQLSGIGSSDNCLAAKSNEPSPAQDDRSANSSAQHLDVVTDVLHQLLNGLTYIHSRGIVHHDIKPSNIFVSVNDHDQSISIQLGDFGLACPLQSSHTGAGFGTPLYAAPEQLEGKCDPKSDIYSLGIILLELLIALDTDMERAELIKQVREGHFPRDLDPEYSALLKNLLNKRPAKRLDTFALTEAVNCMKLNRDKVISQLRRSLTLQGEQLQELQNQVELQRRERQESLEEMGQMEMRTSETLIVKEQELIIKKMEIESKDQQLRFKDIELRNKDEEISRLRELLRSYQEKKDEDKGKDGE</sequence>
<keyword evidence="2" id="KW-0723">Serine/threonine-protein kinase</keyword>
<feature type="region of interest" description="Disordered" evidence="11">
    <location>
        <begin position="238"/>
        <end position="305"/>
    </location>
</feature>
<reference evidence="13" key="1">
    <citation type="submission" date="2017-01" db="EMBL/GenBank/DDBJ databases">
        <title>A deep insight into the sialotranscriptome of adult male and female Cluex tarsalis mosquitoes.</title>
        <authorList>
            <person name="Ribeiro J.M."/>
            <person name="Moreira F."/>
            <person name="Bernard K.A."/>
            <person name="Calvo E."/>
        </authorList>
    </citation>
    <scope>NUCLEOTIDE SEQUENCE</scope>
    <source>
        <strain evidence="13">Kern County</strain>
        <tissue evidence="13">Salivary glands</tissue>
    </source>
</reference>
<evidence type="ECO:0000313" key="13">
    <source>
        <dbReference type="EMBL" id="JAV31979.1"/>
    </source>
</evidence>
<organism evidence="13">
    <name type="scientific">Culex tarsalis</name>
    <name type="common">Encephalitis mosquito</name>
    <dbReference type="NCBI Taxonomy" id="7177"/>
    <lineage>
        <taxon>Eukaryota</taxon>
        <taxon>Metazoa</taxon>
        <taxon>Ecdysozoa</taxon>
        <taxon>Arthropoda</taxon>
        <taxon>Hexapoda</taxon>
        <taxon>Insecta</taxon>
        <taxon>Pterygota</taxon>
        <taxon>Neoptera</taxon>
        <taxon>Endopterygota</taxon>
        <taxon>Diptera</taxon>
        <taxon>Nematocera</taxon>
        <taxon>Culicoidea</taxon>
        <taxon>Culicidae</taxon>
        <taxon>Culicinae</taxon>
        <taxon>Culicini</taxon>
        <taxon>Culex</taxon>
        <taxon>Culex</taxon>
    </lineage>
</organism>
<keyword evidence="10" id="KW-0175">Coiled coil</keyword>
<dbReference type="EC" id="2.7.11.1" evidence="1"/>
<evidence type="ECO:0000256" key="10">
    <source>
        <dbReference type="SAM" id="Coils"/>
    </source>
</evidence>
<keyword evidence="4" id="KW-0808">Transferase</keyword>
<dbReference type="InterPro" id="IPR011009">
    <property type="entry name" value="Kinase-like_dom_sf"/>
</dbReference>
<name>A0A1Q3FWL8_CULTA</name>
<dbReference type="SUPFAM" id="SSF56112">
    <property type="entry name" value="Protein kinase-like (PK-like)"/>
    <property type="match status" value="1"/>
</dbReference>
<dbReference type="PROSITE" id="PS50011">
    <property type="entry name" value="PROTEIN_KINASE_DOM"/>
    <property type="match status" value="1"/>
</dbReference>
<evidence type="ECO:0000256" key="3">
    <source>
        <dbReference type="ARBA" id="ARBA00022553"/>
    </source>
</evidence>
<comment type="similarity">
    <text evidence="8">Belongs to the protein kinase superfamily. Ser/Thr protein kinase family. GCN2 subfamily.</text>
</comment>
<keyword evidence="5" id="KW-0547">Nucleotide-binding</keyword>
<dbReference type="Gene3D" id="3.30.200.20">
    <property type="entry name" value="Phosphorylase Kinase, domain 1"/>
    <property type="match status" value="1"/>
</dbReference>
<dbReference type="SMART" id="SM00220">
    <property type="entry name" value="S_TKc"/>
    <property type="match status" value="1"/>
</dbReference>
<evidence type="ECO:0000256" key="7">
    <source>
        <dbReference type="ARBA" id="ARBA00022840"/>
    </source>
</evidence>
<dbReference type="InterPro" id="IPR054521">
    <property type="entry name" value="HRI2_3H"/>
</dbReference>
<dbReference type="PROSITE" id="PS00108">
    <property type="entry name" value="PROTEIN_KINASE_ST"/>
    <property type="match status" value="1"/>
</dbReference>
<dbReference type="InterPro" id="IPR008271">
    <property type="entry name" value="Ser/Thr_kinase_AS"/>
</dbReference>
<dbReference type="InterPro" id="IPR050339">
    <property type="entry name" value="CC_SR_Kinase"/>
</dbReference>
<feature type="compositionally biased region" description="Basic and acidic residues" evidence="11">
    <location>
        <begin position="346"/>
        <end position="355"/>
    </location>
</feature>
<feature type="coiled-coil region" evidence="10">
    <location>
        <begin position="704"/>
        <end position="731"/>
    </location>
</feature>
<dbReference type="EMBL" id="GFDL01003066">
    <property type="protein sequence ID" value="JAV31979.1"/>
    <property type="molecule type" value="Transcribed_RNA"/>
</dbReference>
<feature type="compositionally biased region" description="Acidic residues" evidence="11">
    <location>
        <begin position="262"/>
        <end position="279"/>
    </location>
</feature>
<evidence type="ECO:0000256" key="11">
    <source>
        <dbReference type="SAM" id="MobiDB-lite"/>
    </source>
</evidence>
<evidence type="ECO:0000256" key="8">
    <source>
        <dbReference type="ARBA" id="ARBA00037982"/>
    </source>
</evidence>
<dbReference type="Pfam" id="PF22949">
    <property type="entry name" value="HRI2_3H"/>
    <property type="match status" value="1"/>
</dbReference>
<dbReference type="PANTHER" id="PTHR11042">
    <property type="entry name" value="EUKARYOTIC TRANSLATION INITIATION FACTOR 2-ALPHA KINASE EIF2-ALPHA KINASE -RELATED"/>
    <property type="match status" value="1"/>
</dbReference>
<feature type="region of interest" description="Disordered" evidence="11">
    <location>
        <begin position="443"/>
        <end position="463"/>
    </location>
</feature>
<feature type="domain" description="Protein kinase" evidence="12">
    <location>
        <begin position="160"/>
        <end position="630"/>
    </location>
</feature>
<keyword evidence="6" id="KW-0418">Kinase</keyword>
<keyword evidence="13" id="KW-0648">Protein biosynthesis</keyword>
<accession>A0A1Q3FWL8</accession>
<evidence type="ECO:0000256" key="9">
    <source>
        <dbReference type="ARBA" id="ARBA00042914"/>
    </source>
</evidence>
<feature type="compositionally biased region" description="Polar residues" evidence="11">
    <location>
        <begin position="282"/>
        <end position="294"/>
    </location>
</feature>
<dbReference type="GO" id="GO:0003743">
    <property type="term" value="F:translation initiation factor activity"/>
    <property type="evidence" value="ECO:0007669"/>
    <property type="project" value="UniProtKB-KW"/>
</dbReference>
<evidence type="ECO:0000256" key="4">
    <source>
        <dbReference type="ARBA" id="ARBA00022679"/>
    </source>
</evidence>
<keyword evidence="13" id="KW-0396">Initiation factor</keyword>
<dbReference type="InterPro" id="IPR000719">
    <property type="entry name" value="Prot_kinase_dom"/>
</dbReference>
<proteinExistence type="inferred from homology"/>
<evidence type="ECO:0000259" key="12">
    <source>
        <dbReference type="PROSITE" id="PS50011"/>
    </source>
</evidence>
<evidence type="ECO:0000256" key="1">
    <source>
        <dbReference type="ARBA" id="ARBA00012513"/>
    </source>
</evidence>
<dbReference type="Pfam" id="PF00069">
    <property type="entry name" value="Pkinase"/>
    <property type="match status" value="1"/>
</dbReference>
<dbReference type="GO" id="GO:0005634">
    <property type="term" value="C:nucleus"/>
    <property type="evidence" value="ECO:0007669"/>
    <property type="project" value="TreeGrafter"/>
</dbReference>
<feature type="coiled-coil region" evidence="10">
    <location>
        <begin position="630"/>
        <end position="664"/>
    </location>
</feature>
<evidence type="ECO:0000256" key="2">
    <source>
        <dbReference type="ARBA" id="ARBA00022527"/>
    </source>
</evidence>
<dbReference type="GO" id="GO:0005524">
    <property type="term" value="F:ATP binding"/>
    <property type="evidence" value="ECO:0007669"/>
    <property type="project" value="UniProtKB-KW"/>
</dbReference>
<protein>
    <recommendedName>
        <fullName evidence="1">non-specific serine/threonine protein kinase</fullName>
        <ecNumber evidence="1">2.7.11.1</ecNumber>
    </recommendedName>
    <alternativeName>
        <fullName evidence="9">Heme-regulated eukaryotic initiation factor eIF-2-alpha kinase</fullName>
    </alternativeName>
</protein>
<feature type="region of interest" description="Disordered" evidence="11">
    <location>
        <begin position="322"/>
        <end position="355"/>
    </location>
</feature>
<feature type="compositionally biased region" description="Low complexity" evidence="11">
    <location>
        <begin position="323"/>
        <end position="336"/>
    </location>
</feature>
<keyword evidence="3" id="KW-0597">Phosphoprotein</keyword>
<dbReference type="GO" id="GO:0004694">
    <property type="term" value="F:eukaryotic translation initiation factor 2alpha kinase activity"/>
    <property type="evidence" value="ECO:0007669"/>
    <property type="project" value="TreeGrafter"/>
</dbReference>